<protein>
    <submittedName>
        <fullName evidence="1">Uncharacterized protein</fullName>
    </submittedName>
</protein>
<dbReference type="EMBL" id="BEZZ01198906">
    <property type="protein sequence ID" value="GCC46545.1"/>
    <property type="molecule type" value="Genomic_DNA"/>
</dbReference>
<feature type="non-terminal residue" evidence="1">
    <location>
        <position position="1"/>
    </location>
</feature>
<gene>
    <name evidence="1" type="ORF">chiPu_0031022</name>
</gene>
<dbReference type="AlphaFoldDB" id="A0A401TV54"/>
<organism evidence="1 2">
    <name type="scientific">Chiloscyllium punctatum</name>
    <name type="common">Brownbanded bambooshark</name>
    <name type="synonym">Hemiscyllium punctatum</name>
    <dbReference type="NCBI Taxonomy" id="137246"/>
    <lineage>
        <taxon>Eukaryota</taxon>
        <taxon>Metazoa</taxon>
        <taxon>Chordata</taxon>
        <taxon>Craniata</taxon>
        <taxon>Vertebrata</taxon>
        <taxon>Chondrichthyes</taxon>
        <taxon>Elasmobranchii</taxon>
        <taxon>Galeomorphii</taxon>
        <taxon>Galeoidea</taxon>
        <taxon>Orectolobiformes</taxon>
        <taxon>Hemiscylliidae</taxon>
        <taxon>Chiloscyllium</taxon>
    </lineage>
</organism>
<sequence>AALSHALPVDVPSLENEGRVSQYARRPDLVNRCIELERGRRHRRVEAFGNRHDAFRGSSGQSLLGCQGRGQPQQCCGCSDCGEASDSG</sequence>
<keyword evidence="2" id="KW-1185">Reference proteome</keyword>
<proteinExistence type="predicted"/>
<evidence type="ECO:0000313" key="2">
    <source>
        <dbReference type="Proteomes" id="UP000287033"/>
    </source>
</evidence>
<dbReference type="Proteomes" id="UP000287033">
    <property type="component" value="Unassembled WGS sequence"/>
</dbReference>
<reference evidence="1 2" key="1">
    <citation type="journal article" date="2018" name="Nat. Ecol. Evol.">
        <title>Shark genomes provide insights into elasmobranch evolution and the origin of vertebrates.</title>
        <authorList>
            <person name="Hara Y"/>
            <person name="Yamaguchi K"/>
            <person name="Onimaru K"/>
            <person name="Kadota M"/>
            <person name="Koyanagi M"/>
            <person name="Keeley SD"/>
            <person name="Tatsumi K"/>
            <person name="Tanaka K"/>
            <person name="Motone F"/>
            <person name="Kageyama Y"/>
            <person name="Nozu R"/>
            <person name="Adachi N"/>
            <person name="Nishimura O"/>
            <person name="Nakagawa R"/>
            <person name="Tanegashima C"/>
            <person name="Kiyatake I"/>
            <person name="Matsumoto R"/>
            <person name="Murakumo K"/>
            <person name="Nishida K"/>
            <person name="Terakita A"/>
            <person name="Kuratani S"/>
            <person name="Sato K"/>
            <person name="Hyodo S Kuraku.S."/>
        </authorList>
    </citation>
    <scope>NUCLEOTIDE SEQUENCE [LARGE SCALE GENOMIC DNA]</scope>
</reference>
<name>A0A401TV54_CHIPU</name>
<comment type="caution">
    <text evidence="1">The sequence shown here is derived from an EMBL/GenBank/DDBJ whole genome shotgun (WGS) entry which is preliminary data.</text>
</comment>
<accession>A0A401TV54</accession>
<evidence type="ECO:0000313" key="1">
    <source>
        <dbReference type="EMBL" id="GCC46545.1"/>
    </source>
</evidence>